<name>E4KMM9_9LACT</name>
<evidence type="ECO:0000256" key="2">
    <source>
        <dbReference type="ARBA" id="ARBA00022857"/>
    </source>
</evidence>
<evidence type="ECO:0000259" key="7">
    <source>
        <dbReference type="Pfam" id="PF00248"/>
    </source>
</evidence>
<keyword evidence="9" id="KW-1185">Reference proteome</keyword>
<evidence type="ECO:0000256" key="5">
    <source>
        <dbReference type="PIRSR" id="PIRSR000097-2"/>
    </source>
</evidence>
<keyword evidence="2" id="KW-0521">NADP</keyword>
<dbReference type="PANTHER" id="PTHR43827">
    <property type="entry name" value="2,5-DIKETO-D-GLUCONIC ACID REDUCTASE"/>
    <property type="match status" value="1"/>
</dbReference>
<dbReference type="InterPro" id="IPR036812">
    <property type="entry name" value="NAD(P)_OxRdtase_dom_sf"/>
</dbReference>
<feature type="site" description="Lowers pKa of active site Tyr" evidence="6">
    <location>
        <position position="74"/>
    </location>
</feature>
<dbReference type="Gene3D" id="3.20.20.100">
    <property type="entry name" value="NADP-dependent oxidoreductase domain"/>
    <property type="match status" value="1"/>
</dbReference>
<comment type="caution">
    <text evidence="8">The sequence shown here is derived from an EMBL/GenBank/DDBJ whole genome shotgun (WGS) entry which is preliminary data.</text>
</comment>
<dbReference type="EC" id="1.1.1.283" evidence="8"/>
<dbReference type="EMBL" id="AENN01000006">
    <property type="protein sequence ID" value="EFR31764.1"/>
    <property type="molecule type" value="Genomic_DNA"/>
</dbReference>
<dbReference type="GO" id="GO:0043892">
    <property type="term" value="F:methylglyoxal reductase (NADPH) activity"/>
    <property type="evidence" value="ECO:0007669"/>
    <property type="project" value="UniProtKB-EC"/>
</dbReference>
<gene>
    <name evidence="8" type="primary">yvgN</name>
    <name evidence="8" type="ORF">HMPREF9257_0092</name>
</gene>
<dbReference type="AlphaFoldDB" id="E4KMM9"/>
<comment type="similarity">
    <text evidence="1">Belongs to the aldo/keto reductase family.</text>
</comment>
<dbReference type="eggNOG" id="COG0656">
    <property type="taxonomic scope" value="Bacteria"/>
</dbReference>
<dbReference type="Proteomes" id="UP000005990">
    <property type="component" value="Unassembled WGS sequence"/>
</dbReference>
<dbReference type="FunFam" id="3.20.20.100:FF:000015">
    <property type="entry name" value="Oxidoreductase, aldo/keto reductase family"/>
    <property type="match status" value="1"/>
</dbReference>
<evidence type="ECO:0000256" key="4">
    <source>
        <dbReference type="PIRSR" id="PIRSR000097-1"/>
    </source>
</evidence>
<protein>
    <submittedName>
        <fullName evidence="8">Oxidoreductase, aldo/keto reductase family protein</fullName>
        <ecNumber evidence="8">1.1.1.-</ecNumber>
        <ecNumber evidence="8">1.1.1.283</ecNumber>
    </submittedName>
</protein>
<evidence type="ECO:0000256" key="6">
    <source>
        <dbReference type="PIRSR" id="PIRSR000097-3"/>
    </source>
</evidence>
<dbReference type="PANTHER" id="PTHR43827:SF3">
    <property type="entry name" value="NADP-DEPENDENT OXIDOREDUCTASE DOMAIN-CONTAINING PROTEIN"/>
    <property type="match status" value="1"/>
</dbReference>
<dbReference type="PRINTS" id="PR00069">
    <property type="entry name" value="ALDKETRDTASE"/>
</dbReference>
<dbReference type="InterPro" id="IPR018170">
    <property type="entry name" value="Aldo/ket_reductase_CS"/>
</dbReference>
<dbReference type="OrthoDB" id="9804790at2"/>
<evidence type="ECO:0000313" key="9">
    <source>
        <dbReference type="Proteomes" id="UP000005990"/>
    </source>
</evidence>
<dbReference type="InterPro" id="IPR020471">
    <property type="entry name" value="AKR"/>
</dbReference>
<evidence type="ECO:0000256" key="1">
    <source>
        <dbReference type="ARBA" id="ARBA00007905"/>
    </source>
</evidence>
<dbReference type="SUPFAM" id="SSF51430">
    <property type="entry name" value="NAD(P)-linked oxidoreductase"/>
    <property type="match status" value="1"/>
</dbReference>
<feature type="binding site" evidence="5">
    <location>
        <position position="107"/>
    </location>
    <ligand>
        <name>substrate</name>
    </ligand>
</feature>
<dbReference type="STRING" id="908337.HMPREF9257_0092"/>
<evidence type="ECO:0000313" key="8">
    <source>
        <dbReference type="EMBL" id="EFR31764.1"/>
    </source>
</evidence>
<keyword evidence="3 8" id="KW-0560">Oxidoreductase</keyword>
<dbReference type="EC" id="1.1.1.-" evidence="8"/>
<feature type="domain" description="NADP-dependent oxidoreductase" evidence="7">
    <location>
        <begin position="14"/>
        <end position="265"/>
    </location>
</feature>
<evidence type="ECO:0000256" key="3">
    <source>
        <dbReference type="ARBA" id="ARBA00023002"/>
    </source>
</evidence>
<sequence>METYKLSNGVEIPKLGFGTWQLEEGEMAYNSVSKALEYGYNHIDTAQAYGNEKSVGQAIIDSGVNREDIFLTTKVWNTRGTYEEAYSSIQRSMAKLQVDYLDLLLIHWPNPKAFREDDAWKERNKEVWRAMEDFYKEGKIKAIGISNFQIHHIEELLKTAEVVPHVNQISLSPGLTQDELVKYCQDKEIQIEAYSPLGKGGAFSNETLKEMAAKYDRTVAQICLRWSLHHGFLPLPRSKTPANIKSNLNIFDFDLSPEDIERLNHLEGIVEMTDPDKGDF</sequence>
<proteinExistence type="inferred from homology"/>
<dbReference type="RefSeq" id="WP_006417896.1">
    <property type="nucleotide sequence ID" value="NZ_AENN01000006.1"/>
</dbReference>
<dbReference type="Pfam" id="PF00248">
    <property type="entry name" value="Aldo_ket_red"/>
    <property type="match status" value="1"/>
</dbReference>
<accession>E4KMM9</accession>
<dbReference type="PROSITE" id="PS00062">
    <property type="entry name" value="ALDOKETO_REDUCTASE_2"/>
    <property type="match status" value="1"/>
</dbReference>
<dbReference type="CDD" id="cd19071">
    <property type="entry name" value="AKR_AKR1-5-like"/>
    <property type="match status" value="1"/>
</dbReference>
<dbReference type="InterPro" id="IPR023210">
    <property type="entry name" value="NADP_OxRdtase_dom"/>
</dbReference>
<reference evidence="8 9" key="1">
    <citation type="submission" date="2010-10" db="EMBL/GenBank/DDBJ databases">
        <authorList>
            <person name="Durkin A.S."/>
            <person name="Madupu R."/>
            <person name="Torralba M."/>
            <person name="Gillis M."/>
            <person name="Methe B."/>
            <person name="Sutton G."/>
            <person name="Nelson K.E."/>
        </authorList>
    </citation>
    <scope>NUCLEOTIDE SEQUENCE [LARGE SCALE GENOMIC DNA]</scope>
    <source>
        <strain evidence="8 9">ACS-139-V-Col8</strain>
    </source>
</reference>
<organism evidence="8 9">
    <name type="scientific">Eremococcus coleocola ACS-139-V-Col8</name>
    <dbReference type="NCBI Taxonomy" id="908337"/>
    <lineage>
        <taxon>Bacteria</taxon>
        <taxon>Bacillati</taxon>
        <taxon>Bacillota</taxon>
        <taxon>Bacilli</taxon>
        <taxon>Lactobacillales</taxon>
        <taxon>Aerococcaceae</taxon>
        <taxon>Eremococcus</taxon>
    </lineage>
</organism>
<dbReference type="PIRSF" id="PIRSF000097">
    <property type="entry name" value="AKR"/>
    <property type="match status" value="1"/>
</dbReference>
<feature type="active site" description="Proton donor" evidence="4">
    <location>
        <position position="49"/>
    </location>
</feature>